<dbReference type="EMBL" id="PCXU01000037">
    <property type="protein sequence ID" value="PIR43124.1"/>
    <property type="molecule type" value="Genomic_DNA"/>
</dbReference>
<evidence type="ECO:0000313" key="6">
    <source>
        <dbReference type="EMBL" id="PIR43124.1"/>
    </source>
</evidence>
<dbReference type="GO" id="GO:0003677">
    <property type="term" value="F:DNA binding"/>
    <property type="evidence" value="ECO:0007669"/>
    <property type="project" value="UniProtKB-KW"/>
</dbReference>
<dbReference type="GO" id="GO:0005829">
    <property type="term" value="C:cytosol"/>
    <property type="evidence" value="ECO:0007669"/>
    <property type="project" value="TreeGrafter"/>
</dbReference>
<evidence type="ECO:0000313" key="7">
    <source>
        <dbReference type="Proteomes" id="UP000230214"/>
    </source>
</evidence>
<dbReference type="SMART" id="SM00411">
    <property type="entry name" value="BHL"/>
    <property type="match status" value="1"/>
</dbReference>
<comment type="similarity">
    <text evidence="1 4">Belongs to the bacterial histone-like protein family.</text>
</comment>
<dbReference type="GO" id="GO:0030527">
    <property type="term" value="F:structural constituent of chromatin"/>
    <property type="evidence" value="ECO:0007669"/>
    <property type="project" value="InterPro"/>
</dbReference>
<gene>
    <name evidence="6" type="ORF">COV24_04385</name>
</gene>
<dbReference type="AlphaFoldDB" id="A0A2H0RAS2"/>
<dbReference type="Pfam" id="PF00216">
    <property type="entry name" value="Bac_DNA_binding"/>
    <property type="match status" value="1"/>
</dbReference>
<dbReference type="GO" id="GO:0010467">
    <property type="term" value="P:gene expression"/>
    <property type="evidence" value="ECO:0007669"/>
    <property type="project" value="UniProtKB-ARBA"/>
</dbReference>
<protein>
    <submittedName>
        <fullName evidence="6">DNA-binding protein HU</fullName>
    </submittedName>
</protein>
<dbReference type="SUPFAM" id="SSF47729">
    <property type="entry name" value="IHF-like DNA-binding proteins"/>
    <property type="match status" value="1"/>
</dbReference>
<dbReference type="InterPro" id="IPR010992">
    <property type="entry name" value="IHF-like_DNA-bd_dom_sf"/>
</dbReference>
<dbReference type="CDD" id="cd13831">
    <property type="entry name" value="HU"/>
    <property type="match status" value="1"/>
</dbReference>
<dbReference type="Gene3D" id="4.10.520.10">
    <property type="entry name" value="IHF-like DNA-binding proteins"/>
    <property type="match status" value="1"/>
</dbReference>
<dbReference type="PANTHER" id="PTHR33175">
    <property type="entry name" value="DNA-BINDING PROTEIN HU"/>
    <property type="match status" value="1"/>
</dbReference>
<keyword evidence="2" id="KW-0226">DNA condensation</keyword>
<name>A0A2H0RAS2_UNCKA</name>
<dbReference type="FunFam" id="4.10.520.10:FF:000001">
    <property type="entry name" value="DNA-binding protein HU"/>
    <property type="match status" value="1"/>
</dbReference>
<dbReference type="GO" id="GO:0030261">
    <property type="term" value="P:chromosome condensation"/>
    <property type="evidence" value="ECO:0007669"/>
    <property type="project" value="UniProtKB-KW"/>
</dbReference>
<feature type="region of interest" description="Disordered" evidence="5">
    <location>
        <begin position="56"/>
        <end position="91"/>
    </location>
</feature>
<keyword evidence="3 6" id="KW-0238">DNA-binding</keyword>
<dbReference type="PRINTS" id="PR01727">
    <property type="entry name" value="DNABINDINGHU"/>
</dbReference>
<reference evidence="6 7" key="1">
    <citation type="submission" date="2017-09" db="EMBL/GenBank/DDBJ databases">
        <title>Depth-based differentiation of microbial function through sediment-hosted aquifers and enrichment of novel symbionts in the deep terrestrial subsurface.</title>
        <authorList>
            <person name="Probst A.J."/>
            <person name="Ladd B."/>
            <person name="Jarett J.K."/>
            <person name="Geller-Mcgrath D.E."/>
            <person name="Sieber C.M."/>
            <person name="Emerson J.B."/>
            <person name="Anantharaman K."/>
            <person name="Thomas B.C."/>
            <person name="Malmstrom R."/>
            <person name="Stieglmeier M."/>
            <person name="Klingl A."/>
            <person name="Woyke T."/>
            <person name="Ryan C.M."/>
            <person name="Banfield J.F."/>
        </authorList>
    </citation>
    <scope>NUCLEOTIDE SEQUENCE [LARGE SCALE GENOMIC DNA]</scope>
    <source>
        <strain evidence="6">CG10_big_fil_rev_8_21_14_0_10_32_10</strain>
    </source>
</reference>
<dbReference type="GO" id="GO:1990103">
    <property type="term" value="C:DnaA-HU complex"/>
    <property type="evidence" value="ECO:0007669"/>
    <property type="project" value="UniProtKB-ARBA"/>
</dbReference>
<evidence type="ECO:0000256" key="5">
    <source>
        <dbReference type="SAM" id="MobiDB-lite"/>
    </source>
</evidence>
<dbReference type="Proteomes" id="UP000230214">
    <property type="component" value="Unassembled WGS sequence"/>
</dbReference>
<feature type="compositionally biased region" description="Polar residues" evidence="5">
    <location>
        <begin position="63"/>
        <end position="74"/>
    </location>
</feature>
<sequence>MATKTELIEMVAKKAGVTKAESQRVVDAVIESITEALERGEKVTVTGFGTYEVRQRAARMGRNPQTGETIQIPAQRTPAFRAGKSLKDAVK</sequence>
<evidence type="ECO:0000256" key="4">
    <source>
        <dbReference type="RuleBase" id="RU003939"/>
    </source>
</evidence>
<organism evidence="6 7">
    <name type="scientific">candidate division WWE3 bacterium CG10_big_fil_rev_8_21_14_0_10_32_10</name>
    <dbReference type="NCBI Taxonomy" id="1975090"/>
    <lineage>
        <taxon>Bacteria</taxon>
        <taxon>Katanobacteria</taxon>
    </lineage>
</organism>
<evidence type="ECO:0000256" key="1">
    <source>
        <dbReference type="ARBA" id="ARBA00010529"/>
    </source>
</evidence>
<accession>A0A2H0RAS2</accession>
<dbReference type="PANTHER" id="PTHR33175:SF3">
    <property type="entry name" value="DNA-BINDING PROTEIN HU-BETA"/>
    <property type="match status" value="1"/>
</dbReference>
<dbReference type="GO" id="GO:1990178">
    <property type="term" value="C:HU-DNA complex"/>
    <property type="evidence" value="ECO:0007669"/>
    <property type="project" value="UniProtKB-ARBA"/>
</dbReference>
<dbReference type="GO" id="GO:0006270">
    <property type="term" value="P:DNA replication initiation"/>
    <property type="evidence" value="ECO:0007669"/>
    <property type="project" value="UniProtKB-ARBA"/>
</dbReference>
<dbReference type="GO" id="GO:0042802">
    <property type="term" value="F:identical protein binding"/>
    <property type="evidence" value="ECO:0007669"/>
    <property type="project" value="UniProtKB-ARBA"/>
</dbReference>
<proteinExistence type="inferred from homology"/>
<comment type="caution">
    <text evidence="6">The sequence shown here is derived from an EMBL/GenBank/DDBJ whole genome shotgun (WGS) entry which is preliminary data.</text>
</comment>
<evidence type="ECO:0000256" key="3">
    <source>
        <dbReference type="ARBA" id="ARBA00023125"/>
    </source>
</evidence>
<dbReference type="InterPro" id="IPR000119">
    <property type="entry name" value="Hist_DNA-bd"/>
</dbReference>
<evidence type="ECO:0000256" key="2">
    <source>
        <dbReference type="ARBA" id="ARBA00023067"/>
    </source>
</evidence>